<accession>A0A177B7N5</accession>
<proteinExistence type="inferred from homology"/>
<dbReference type="InterPro" id="IPR043158">
    <property type="entry name" value="Wnt_C"/>
</dbReference>
<feature type="signal peptide" evidence="9">
    <location>
        <begin position="1"/>
        <end position="18"/>
    </location>
</feature>
<keyword evidence="7" id="KW-1015">Disulfide bond</keyword>
<dbReference type="GO" id="GO:0005125">
    <property type="term" value="F:cytokine activity"/>
    <property type="evidence" value="ECO:0007669"/>
    <property type="project" value="TreeGrafter"/>
</dbReference>
<dbReference type="InterPro" id="IPR005817">
    <property type="entry name" value="Wnt"/>
</dbReference>
<comment type="function">
    <text evidence="8">Ligand for members of the frizzled family of seven transmembrane receptors.</text>
</comment>
<comment type="similarity">
    <text evidence="2 8">Belongs to the Wnt family.</text>
</comment>
<dbReference type="AlphaFoldDB" id="A0A177B7N5"/>
<protein>
    <recommendedName>
        <fullName evidence="8">Protein Wnt</fullName>
    </recommendedName>
</protein>
<dbReference type="EMBL" id="LWCA01000168">
    <property type="protein sequence ID" value="OAF70266.1"/>
    <property type="molecule type" value="Genomic_DNA"/>
</dbReference>
<evidence type="ECO:0000256" key="9">
    <source>
        <dbReference type="SAM" id="SignalP"/>
    </source>
</evidence>
<reference evidence="10 11" key="1">
    <citation type="submission" date="2016-04" db="EMBL/GenBank/DDBJ databases">
        <title>The genome of Intoshia linei affirms orthonectids as highly simplified spiralians.</title>
        <authorList>
            <person name="Mikhailov K.V."/>
            <person name="Slusarev G.S."/>
            <person name="Nikitin M.A."/>
            <person name="Logacheva M.D."/>
            <person name="Penin A."/>
            <person name="Aleoshin V."/>
            <person name="Panchin Y.V."/>
        </authorList>
    </citation>
    <scope>NUCLEOTIDE SEQUENCE [LARGE SCALE GENOMIC DNA]</scope>
    <source>
        <strain evidence="10">Intl2013</strain>
        <tissue evidence="10">Whole animal</tissue>
    </source>
</reference>
<organism evidence="10 11">
    <name type="scientific">Intoshia linei</name>
    <dbReference type="NCBI Taxonomy" id="1819745"/>
    <lineage>
        <taxon>Eukaryota</taxon>
        <taxon>Metazoa</taxon>
        <taxon>Spiralia</taxon>
        <taxon>Lophotrochozoa</taxon>
        <taxon>Mesozoa</taxon>
        <taxon>Orthonectida</taxon>
        <taxon>Rhopaluridae</taxon>
        <taxon>Intoshia</taxon>
    </lineage>
</organism>
<dbReference type="Gene3D" id="3.30.2460.20">
    <property type="match status" value="1"/>
</dbReference>
<name>A0A177B7N5_9BILA</name>
<keyword evidence="4" id="KW-0964">Secreted</keyword>
<dbReference type="GO" id="GO:0005109">
    <property type="term" value="F:frizzled binding"/>
    <property type="evidence" value="ECO:0007669"/>
    <property type="project" value="TreeGrafter"/>
</dbReference>
<dbReference type="GO" id="GO:0060070">
    <property type="term" value="P:canonical Wnt signaling pathway"/>
    <property type="evidence" value="ECO:0007669"/>
    <property type="project" value="TreeGrafter"/>
</dbReference>
<dbReference type="Pfam" id="PF00110">
    <property type="entry name" value="wnt"/>
    <property type="match status" value="1"/>
</dbReference>
<evidence type="ECO:0000313" key="11">
    <source>
        <dbReference type="Proteomes" id="UP000078046"/>
    </source>
</evidence>
<evidence type="ECO:0000256" key="3">
    <source>
        <dbReference type="ARBA" id="ARBA00022473"/>
    </source>
</evidence>
<sequence>MNLSIMTYALIIIVKVESIWWQINYKDGIEKVKKMLINQKQNVNKFSEFINSDNILRNRINDFDNIIPTHQLTCKDIGFIGQNHSNLCKQMNKFPEIIFKAAHFSLIQCQNQLKLNPWNCTYALERHNIKFITSSNSPEKAFIYALTAAATMYSMTSACSSALISQCGCDESMKLRNNGINFQWGSCSDDVNYGERFSTRILDTLENPNTQNGLINLWNYKIGREVVKKSIETKCKCYGISGSCSLKMCHREMASFTKIAEIIKNKFDLAIRVKKIKKNSLVQISDGAEINNDKIKYKIPNDNLVYFNNINNCAISYMPTDLNLKKSKYRRYALNYVTSATNRECSLNRTHSNNCEIICCNKGYRIELIETTEQYGCHFVWCCRTECLTRKIVNRKAFCN</sequence>
<comment type="subcellular location">
    <subcellularLocation>
        <location evidence="1 8">Secreted</location>
        <location evidence="1 8">Extracellular space</location>
        <location evidence="1 8">Extracellular matrix</location>
    </subcellularLocation>
</comment>
<keyword evidence="3 8" id="KW-0217">Developmental protein</keyword>
<dbReference type="Proteomes" id="UP000078046">
    <property type="component" value="Unassembled WGS sequence"/>
</dbReference>
<evidence type="ECO:0000256" key="6">
    <source>
        <dbReference type="ARBA" id="ARBA00022687"/>
    </source>
</evidence>
<gene>
    <name evidence="10" type="ORF">A3Q56_01982</name>
</gene>
<evidence type="ECO:0000256" key="5">
    <source>
        <dbReference type="ARBA" id="ARBA00022530"/>
    </source>
</evidence>
<comment type="caution">
    <text evidence="10">The sequence shown here is derived from an EMBL/GenBank/DDBJ whole genome shotgun (WGS) entry which is preliminary data.</text>
</comment>
<dbReference type="PRINTS" id="PR01349">
    <property type="entry name" value="WNTPROTEIN"/>
</dbReference>
<evidence type="ECO:0000256" key="7">
    <source>
        <dbReference type="ARBA" id="ARBA00023157"/>
    </source>
</evidence>
<keyword evidence="5" id="KW-0272">Extracellular matrix</keyword>
<evidence type="ECO:0000256" key="1">
    <source>
        <dbReference type="ARBA" id="ARBA00004498"/>
    </source>
</evidence>
<evidence type="ECO:0000256" key="8">
    <source>
        <dbReference type="RuleBase" id="RU003500"/>
    </source>
</evidence>
<evidence type="ECO:0000313" key="10">
    <source>
        <dbReference type="EMBL" id="OAF70266.1"/>
    </source>
</evidence>
<dbReference type="GO" id="GO:0005615">
    <property type="term" value="C:extracellular space"/>
    <property type="evidence" value="ECO:0007669"/>
    <property type="project" value="TreeGrafter"/>
</dbReference>
<evidence type="ECO:0000256" key="2">
    <source>
        <dbReference type="ARBA" id="ARBA00005683"/>
    </source>
</evidence>
<dbReference type="GO" id="GO:0045165">
    <property type="term" value="P:cell fate commitment"/>
    <property type="evidence" value="ECO:0007669"/>
    <property type="project" value="TreeGrafter"/>
</dbReference>
<feature type="chain" id="PRO_5008056877" description="Protein Wnt" evidence="9">
    <location>
        <begin position="19"/>
        <end position="400"/>
    </location>
</feature>
<dbReference type="SMART" id="SM00097">
    <property type="entry name" value="WNT1"/>
    <property type="match status" value="1"/>
</dbReference>
<dbReference type="OrthoDB" id="5945655at2759"/>
<evidence type="ECO:0000256" key="4">
    <source>
        <dbReference type="ARBA" id="ARBA00022525"/>
    </source>
</evidence>
<keyword evidence="9" id="KW-0732">Signal</keyword>
<dbReference type="PANTHER" id="PTHR12027">
    <property type="entry name" value="WNT RELATED"/>
    <property type="match status" value="1"/>
</dbReference>
<keyword evidence="11" id="KW-1185">Reference proteome</keyword>
<dbReference type="GO" id="GO:0030182">
    <property type="term" value="P:neuron differentiation"/>
    <property type="evidence" value="ECO:0007669"/>
    <property type="project" value="TreeGrafter"/>
</dbReference>
<keyword evidence="6 8" id="KW-0879">Wnt signaling pathway</keyword>
<dbReference type="CDD" id="cd13113">
    <property type="entry name" value="Wnt"/>
    <property type="match status" value="1"/>
</dbReference>